<accession>A0A6G7CMP4</accession>
<dbReference type="Proteomes" id="UP000503003">
    <property type="component" value="Chromosome 2"/>
</dbReference>
<keyword evidence="1" id="KW-0812">Transmembrane</keyword>
<dbReference type="AlphaFoldDB" id="A0A6G7CMP4"/>
<sequence>MNFLKKNIRLLIKLAIPIVVVYFIFCAVSKQATVPDQNASPEQVKRAVEYYASISARVFSPQENINLKLTQQNIDDVLTVASHMTPRTNVSGRFANSIGLLSMSFDIGNSWFTGYININCFLISGSGDGSIDYCLIGDVSVPGTLINTLINISINLFFSDQASSTIKELINNIQINDQQVILTATKNSEFKTDVTMGLKTAASIAKNFKPTNTHFPEPDVINEYLLHILETNWPAGSKSVSLSIVIEQAFRHAQVRSQYNDPRAENEAALWSIAIAFGNRRFAEIINVNTPEVQTTLSKYPRLITTLSQRGDLPLHFLYSAVMEILGNSHLSTNVGELKELHDANPGGSGFDFTDLAADKAGAAFSLFLTSDKNNAIGGQNLLSKMTKENLFFPDINELPAPIKDKEFDTVLGSTQSDSYKEINAIIDKKISELPLYR</sequence>
<keyword evidence="1" id="KW-1133">Transmembrane helix</keyword>
<evidence type="ECO:0000313" key="2">
    <source>
        <dbReference type="EMBL" id="QIH43318.1"/>
    </source>
</evidence>
<feature type="transmembrane region" description="Helical" evidence="1">
    <location>
        <begin position="7"/>
        <end position="25"/>
    </location>
</feature>
<keyword evidence="3" id="KW-1185">Reference proteome</keyword>
<organism evidence="2 3">
    <name type="scientific">Vibrio ziniensis</name>
    <dbReference type="NCBI Taxonomy" id="2711221"/>
    <lineage>
        <taxon>Bacteria</taxon>
        <taxon>Pseudomonadati</taxon>
        <taxon>Pseudomonadota</taxon>
        <taxon>Gammaproteobacteria</taxon>
        <taxon>Vibrionales</taxon>
        <taxon>Vibrionaceae</taxon>
        <taxon>Vibrio</taxon>
    </lineage>
</organism>
<proteinExistence type="predicted"/>
<dbReference type="RefSeq" id="WP_165312855.1">
    <property type="nucleotide sequence ID" value="NZ_CP049332.1"/>
</dbReference>
<name>A0A6G7CMP4_9VIBR</name>
<protein>
    <submittedName>
        <fullName evidence="2">Uncharacterized protein</fullName>
    </submittedName>
</protein>
<keyword evidence="1" id="KW-0472">Membrane</keyword>
<evidence type="ECO:0000256" key="1">
    <source>
        <dbReference type="SAM" id="Phobius"/>
    </source>
</evidence>
<reference evidence="2 3" key="1">
    <citation type="submission" date="2020-02" db="EMBL/GenBank/DDBJ databases">
        <title>A complete genome of a marine bacterium Vibrio sp. ZWAL4003 isolated from the mangrove sediment with the ability to degrade polysaccharides.</title>
        <authorList>
            <person name="Wu J."/>
            <person name="Qu W."/>
            <person name="Zeng R."/>
        </authorList>
    </citation>
    <scope>NUCLEOTIDE SEQUENCE [LARGE SCALE GENOMIC DNA]</scope>
    <source>
        <strain evidence="2 3">ZWAL4003</strain>
    </source>
</reference>
<dbReference type="EMBL" id="CP049332">
    <property type="protein sequence ID" value="QIH43318.1"/>
    <property type="molecule type" value="Genomic_DNA"/>
</dbReference>
<dbReference type="KEGG" id="vzi:G5S32_15030"/>
<gene>
    <name evidence="2" type="ORF">G5S32_15030</name>
</gene>
<evidence type="ECO:0000313" key="3">
    <source>
        <dbReference type="Proteomes" id="UP000503003"/>
    </source>
</evidence>